<keyword evidence="2" id="KW-1185">Reference proteome</keyword>
<protein>
    <submittedName>
        <fullName evidence="1">Uncharacterized protein</fullName>
    </submittedName>
</protein>
<sequence>MTWPPRHLAAGAQPFFGVSSPPTRPCNLYTRSILCSPPSPPSAGLCSRLLPSFPATSVDQSPLGCFPLLQSTQTRYQPIFVNMSVATMASPALAGRPASAPAATPPPPAPVADVRFLASMATYYTPPRSSRTDDLVMQFDGAHLHDPALSAASSGGPAANGLRVRAREHGPAVAAHCACADAARHCLRGGWRRNGR</sequence>
<name>A0A0L0ST50_ALLM3</name>
<evidence type="ECO:0000313" key="2">
    <source>
        <dbReference type="Proteomes" id="UP000054350"/>
    </source>
</evidence>
<proteinExistence type="predicted"/>
<reference evidence="1 2" key="1">
    <citation type="submission" date="2009-11" db="EMBL/GenBank/DDBJ databases">
        <title>Annotation of Allomyces macrogynus ATCC 38327.</title>
        <authorList>
            <consortium name="The Broad Institute Genome Sequencing Platform"/>
            <person name="Russ C."/>
            <person name="Cuomo C."/>
            <person name="Burger G."/>
            <person name="Gray M.W."/>
            <person name="Holland P.W.H."/>
            <person name="King N."/>
            <person name="Lang F.B.F."/>
            <person name="Roger A.J."/>
            <person name="Ruiz-Trillo I."/>
            <person name="Young S.K."/>
            <person name="Zeng Q."/>
            <person name="Gargeya S."/>
            <person name="Fitzgerald M."/>
            <person name="Haas B."/>
            <person name="Abouelleil A."/>
            <person name="Alvarado L."/>
            <person name="Arachchi H.M."/>
            <person name="Berlin A."/>
            <person name="Chapman S.B."/>
            <person name="Gearin G."/>
            <person name="Goldberg J."/>
            <person name="Griggs A."/>
            <person name="Gujja S."/>
            <person name="Hansen M."/>
            <person name="Heiman D."/>
            <person name="Howarth C."/>
            <person name="Larimer J."/>
            <person name="Lui A."/>
            <person name="MacDonald P.J.P."/>
            <person name="McCowen C."/>
            <person name="Montmayeur A."/>
            <person name="Murphy C."/>
            <person name="Neiman D."/>
            <person name="Pearson M."/>
            <person name="Priest M."/>
            <person name="Roberts A."/>
            <person name="Saif S."/>
            <person name="Shea T."/>
            <person name="Sisk P."/>
            <person name="Stolte C."/>
            <person name="Sykes S."/>
            <person name="Wortman J."/>
            <person name="Nusbaum C."/>
            <person name="Birren B."/>
        </authorList>
    </citation>
    <scope>NUCLEOTIDE SEQUENCE [LARGE SCALE GENOMIC DNA]</scope>
    <source>
        <strain evidence="1 2">ATCC 38327</strain>
    </source>
</reference>
<accession>A0A0L0ST50</accession>
<dbReference type="AlphaFoldDB" id="A0A0L0ST50"/>
<evidence type="ECO:0000313" key="1">
    <source>
        <dbReference type="EMBL" id="KNE65687.1"/>
    </source>
</evidence>
<dbReference type="EMBL" id="GG745348">
    <property type="protein sequence ID" value="KNE65687.1"/>
    <property type="molecule type" value="Genomic_DNA"/>
</dbReference>
<dbReference type="VEuPathDB" id="FungiDB:AMAG_09671"/>
<organism evidence="1 2">
    <name type="scientific">Allomyces macrogynus (strain ATCC 38327)</name>
    <name type="common">Allomyces javanicus var. macrogynus</name>
    <dbReference type="NCBI Taxonomy" id="578462"/>
    <lineage>
        <taxon>Eukaryota</taxon>
        <taxon>Fungi</taxon>
        <taxon>Fungi incertae sedis</taxon>
        <taxon>Blastocladiomycota</taxon>
        <taxon>Blastocladiomycetes</taxon>
        <taxon>Blastocladiales</taxon>
        <taxon>Blastocladiaceae</taxon>
        <taxon>Allomyces</taxon>
    </lineage>
</organism>
<gene>
    <name evidence="1" type="ORF">AMAG_09671</name>
</gene>
<dbReference type="Proteomes" id="UP000054350">
    <property type="component" value="Unassembled WGS sequence"/>
</dbReference>
<reference evidence="2" key="2">
    <citation type="submission" date="2009-11" db="EMBL/GenBank/DDBJ databases">
        <title>The Genome Sequence of Allomyces macrogynus strain ATCC 38327.</title>
        <authorList>
            <consortium name="The Broad Institute Genome Sequencing Platform"/>
            <person name="Russ C."/>
            <person name="Cuomo C."/>
            <person name="Shea T."/>
            <person name="Young S.K."/>
            <person name="Zeng Q."/>
            <person name="Koehrsen M."/>
            <person name="Haas B."/>
            <person name="Borodovsky M."/>
            <person name="Guigo R."/>
            <person name="Alvarado L."/>
            <person name="Berlin A."/>
            <person name="Borenstein D."/>
            <person name="Chen Z."/>
            <person name="Engels R."/>
            <person name="Freedman E."/>
            <person name="Gellesch M."/>
            <person name="Goldberg J."/>
            <person name="Griggs A."/>
            <person name="Gujja S."/>
            <person name="Heiman D."/>
            <person name="Hepburn T."/>
            <person name="Howarth C."/>
            <person name="Jen D."/>
            <person name="Larson L."/>
            <person name="Lewis B."/>
            <person name="Mehta T."/>
            <person name="Park D."/>
            <person name="Pearson M."/>
            <person name="Roberts A."/>
            <person name="Saif S."/>
            <person name="Shenoy N."/>
            <person name="Sisk P."/>
            <person name="Stolte C."/>
            <person name="Sykes S."/>
            <person name="Walk T."/>
            <person name="White J."/>
            <person name="Yandava C."/>
            <person name="Burger G."/>
            <person name="Gray M.W."/>
            <person name="Holland P.W.H."/>
            <person name="King N."/>
            <person name="Lang F.B.F."/>
            <person name="Roger A.J."/>
            <person name="Ruiz-Trillo I."/>
            <person name="Lander E."/>
            <person name="Nusbaum C."/>
        </authorList>
    </citation>
    <scope>NUCLEOTIDE SEQUENCE [LARGE SCALE GENOMIC DNA]</scope>
    <source>
        <strain evidence="2">ATCC 38327</strain>
    </source>
</reference>